<dbReference type="SUPFAM" id="SSF88713">
    <property type="entry name" value="Glycoside hydrolase/deacetylase"/>
    <property type="match status" value="1"/>
</dbReference>
<dbReference type="AlphaFoldDB" id="A0A366E0N6"/>
<dbReference type="InterPro" id="IPR002509">
    <property type="entry name" value="NODB_dom"/>
</dbReference>
<evidence type="ECO:0000256" key="5">
    <source>
        <dbReference type="ARBA" id="ARBA00032976"/>
    </source>
</evidence>
<evidence type="ECO:0000256" key="3">
    <source>
        <dbReference type="ARBA" id="ARBA00020071"/>
    </source>
</evidence>
<organism evidence="7 8">
    <name type="scientific">Pseudochrobactrum asaccharolyticum</name>
    <dbReference type="NCBI Taxonomy" id="354351"/>
    <lineage>
        <taxon>Bacteria</taxon>
        <taxon>Pseudomonadati</taxon>
        <taxon>Pseudomonadota</taxon>
        <taxon>Alphaproteobacteria</taxon>
        <taxon>Hyphomicrobiales</taxon>
        <taxon>Brucellaceae</taxon>
        <taxon>Pseudochrobactrum</taxon>
    </lineage>
</organism>
<comment type="function">
    <text evidence="1">Is involved in generating a small heat-stable compound (Nod), an acylated oligomer of N-acetylglucosamine, that stimulates mitosis in various plant protoplasts.</text>
</comment>
<evidence type="ECO:0000313" key="8">
    <source>
        <dbReference type="Proteomes" id="UP000252893"/>
    </source>
</evidence>
<comment type="similarity">
    <text evidence="2">Belongs to the polysaccharide deacetylase family.</text>
</comment>
<feature type="domain" description="NodB homology" evidence="6">
    <location>
        <begin position="96"/>
        <end position="153"/>
    </location>
</feature>
<evidence type="ECO:0000259" key="6">
    <source>
        <dbReference type="Pfam" id="PF01522"/>
    </source>
</evidence>
<dbReference type="GO" id="GO:0016810">
    <property type="term" value="F:hydrolase activity, acting on carbon-nitrogen (but not peptide) bonds"/>
    <property type="evidence" value="ECO:0007669"/>
    <property type="project" value="InterPro"/>
</dbReference>
<sequence>MNGLHEIKRLLRYSAIRMGLEAISLLRLDKLLPSAAQNGLIFTLHHVRPNTSPQKFEPNAILSITPEFLEEAIQQVLKAGMLPVHVHDLPELLRNNPENKRYVCFTLDDGYRNNADYASPIFRRYNIPYTIYITSGFAERSHILWWEVVEQLLRQQENLTFDFGAGEMNLPLRTTLQKQAAFARFAQYVDVRPEDDAVHQIAKLALSYGLDPLRITRELTMDLAALRALQKRDGALVHFGAHSVSHINLSRIDDQRIRQEIEVSADWLKTSLAEAPLSFAYPYGWKTAVSKNTFSQAYDSGFSIAVTTQPAMLKPAVLSHPQSFPRVSLNGYFQKQRYIRALISGIPFINI</sequence>
<evidence type="ECO:0000313" key="7">
    <source>
        <dbReference type="EMBL" id="RBO95867.1"/>
    </source>
</evidence>
<dbReference type="RefSeq" id="WP_113944376.1">
    <property type="nucleotide sequence ID" value="NZ_JBHEEG010000004.1"/>
</dbReference>
<keyword evidence="8" id="KW-1185">Reference proteome</keyword>
<comment type="caution">
    <text evidence="7">The sequence shown here is derived from an EMBL/GenBank/DDBJ whole genome shotgun (WGS) entry which is preliminary data.</text>
</comment>
<dbReference type="OrthoDB" id="9782872at2"/>
<accession>A0A366E0N6</accession>
<dbReference type="InterPro" id="IPR051398">
    <property type="entry name" value="Polysacch_Deacetylase"/>
</dbReference>
<proteinExistence type="inferred from homology"/>
<dbReference type="GO" id="GO:0005975">
    <property type="term" value="P:carbohydrate metabolic process"/>
    <property type="evidence" value="ECO:0007669"/>
    <property type="project" value="InterPro"/>
</dbReference>
<evidence type="ECO:0000256" key="2">
    <source>
        <dbReference type="ARBA" id="ARBA00010973"/>
    </source>
</evidence>
<protein>
    <recommendedName>
        <fullName evidence="3">Chitooligosaccharide deacetylase</fullName>
    </recommendedName>
    <alternativeName>
        <fullName evidence="5">Nodulation protein B</fullName>
    </alternativeName>
</protein>
<dbReference type="PANTHER" id="PTHR34216">
    <property type="match status" value="1"/>
</dbReference>
<feature type="domain" description="NodB homology" evidence="6">
    <location>
        <begin position="233"/>
        <end position="290"/>
    </location>
</feature>
<dbReference type="PANTHER" id="PTHR34216:SF7">
    <property type="entry name" value="POLY-BETA-1,6-N-ACETYL-D-GLUCOSAMINE N-DEACETYLASE"/>
    <property type="match status" value="1"/>
</dbReference>
<name>A0A366E0N6_9HYPH</name>
<evidence type="ECO:0000256" key="4">
    <source>
        <dbReference type="ARBA" id="ARBA00022729"/>
    </source>
</evidence>
<keyword evidence="4" id="KW-0732">Signal</keyword>
<dbReference type="InterPro" id="IPR011330">
    <property type="entry name" value="Glyco_hydro/deAcase_b/a-brl"/>
</dbReference>
<dbReference type="EMBL" id="QNRH01000003">
    <property type="protein sequence ID" value="RBO95867.1"/>
    <property type="molecule type" value="Genomic_DNA"/>
</dbReference>
<dbReference type="Proteomes" id="UP000252893">
    <property type="component" value="Unassembled WGS sequence"/>
</dbReference>
<dbReference type="Gene3D" id="3.20.20.370">
    <property type="entry name" value="Glycoside hydrolase/deacetylase"/>
    <property type="match status" value="1"/>
</dbReference>
<dbReference type="Pfam" id="PF01522">
    <property type="entry name" value="Polysacc_deac_1"/>
    <property type="match status" value="2"/>
</dbReference>
<reference evidence="7 8" key="1">
    <citation type="submission" date="2018-06" db="EMBL/GenBank/DDBJ databases">
        <title>Genomic Encyclopedia of Type Strains, Phase IV (KMG-IV): sequencing the most valuable type-strain genomes for metagenomic binning, comparative biology and taxonomic classification.</title>
        <authorList>
            <person name="Goeker M."/>
        </authorList>
    </citation>
    <scope>NUCLEOTIDE SEQUENCE [LARGE SCALE GENOMIC DNA]</scope>
    <source>
        <strain evidence="7 8">DSM 25619</strain>
    </source>
</reference>
<gene>
    <name evidence="7" type="ORF">DFR47_103431</name>
</gene>
<evidence type="ECO:0000256" key="1">
    <source>
        <dbReference type="ARBA" id="ARBA00003236"/>
    </source>
</evidence>